<dbReference type="Gene3D" id="1.10.238.10">
    <property type="entry name" value="EF-hand"/>
    <property type="match status" value="1"/>
</dbReference>
<evidence type="ECO:0000256" key="18">
    <source>
        <dbReference type="PROSITE-ProRule" id="PRU01094"/>
    </source>
</evidence>
<comment type="similarity">
    <text evidence="2">Belongs to the LETM1 family.</text>
</comment>
<evidence type="ECO:0000256" key="19">
    <source>
        <dbReference type="SAM" id="Coils"/>
    </source>
</evidence>
<dbReference type="InterPro" id="IPR044202">
    <property type="entry name" value="LETM1/MDM38-like"/>
</dbReference>
<dbReference type="InterPro" id="IPR002048">
    <property type="entry name" value="EF_hand_dom"/>
</dbReference>
<dbReference type="Pfam" id="PF07766">
    <property type="entry name" value="LETM1_RBD"/>
    <property type="match status" value="1"/>
</dbReference>
<dbReference type="InterPro" id="IPR011992">
    <property type="entry name" value="EF-hand-dom_pair"/>
</dbReference>
<feature type="compositionally biased region" description="Polar residues" evidence="20">
    <location>
        <begin position="89"/>
        <end position="98"/>
    </location>
</feature>
<feature type="compositionally biased region" description="Polar residues" evidence="20">
    <location>
        <begin position="798"/>
        <end position="807"/>
    </location>
</feature>
<dbReference type="PANTHER" id="PTHR14009:SF1">
    <property type="entry name" value="MITOCHONDRIAL PROTON_CALCIUM EXCHANGER PROTEIN"/>
    <property type="match status" value="1"/>
</dbReference>
<reference evidence="24" key="1">
    <citation type="submission" date="2024-06" db="EMBL/GenBank/DDBJ databases">
        <authorList>
            <person name="Liu X."/>
            <person name="Lenzi L."/>
            <person name="Haldenby T S."/>
            <person name="Uol C."/>
        </authorList>
    </citation>
    <scope>NUCLEOTIDE SEQUENCE</scope>
</reference>
<evidence type="ECO:0000256" key="3">
    <source>
        <dbReference type="ARBA" id="ARBA00020557"/>
    </source>
</evidence>
<keyword evidence="8" id="KW-0479">Metal-binding</keyword>
<evidence type="ECO:0000256" key="9">
    <source>
        <dbReference type="ARBA" id="ARBA00022792"/>
    </source>
</evidence>
<evidence type="ECO:0000256" key="5">
    <source>
        <dbReference type="ARBA" id="ARBA00022449"/>
    </source>
</evidence>
<evidence type="ECO:0000259" key="23">
    <source>
        <dbReference type="PROSITE" id="PS51758"/>
    </source>
</evidence>
<keyword evidence="7 21" id="KW-0812">Transmembrane</keyword>
<keyword evidence="6" id="KW-0109">Calcium transport</keyword>
<dbReference type="GO" id="GO:0030003">
    <property type="term" value="P:intracellular monoatomic cation homeostasis"/>
    <property type="evidence" value="ECO:0007669"/>
    <property type="project" value="TreeGrafter"/>
</dbReference>
<dbReference type="AlphaFoldDB" id="A0AAV2TSR5"/>
<dbReference type="GO" id="GO:0005509">
    <property type="term" value="F:calcium ion binding"/>
    <property type="evidence" value="ECO:0007669"/>
    <property type="project" value="InterPro"/>
</dbReference>
<feature type="region of interest" description="Disordered" evidence="20">
    <location>
        <begin position="463"/>
        <end position="495"/>
    </location>
</feature>
<dbReference type="PROSITE" id="PS50222">
    <property type="entry name" value="EF_HAND_2"/>
    <property type="match status" value="1"/>
</dbReference>
<evidence type="ECO:0000256" key="7">
    <source>
        <dbReference type="ARBA" id="ARBA00022692"/>
    </source>
</evidence>
<keyword evidence="9" id="KW-0999">Mitochondrion inner membrane</keyword>
<comment type="caution">
    <text evidence="24">The sequence shown here is derived from an EMBL/GenBank/DDBJ whole genome shotgun (WGS) entry which is preliminary data.</text>
</comment>
<dbReference type="InterPro" id="IPR059005">
    <property type="entry name" value="LETM1_C"/>
</dbReference>
<evidence type="ECO:0000256" key="21">
    <source>
        <dbReference type="SAM" id="Phobius"/>
    </source>
</evidence>
<dbReference type="GO" id="GO:0015297">
    <property type="term" value="F:antiporter activity"/>
    <property type="evidence" value="ECO:0007669"/>
    <property type="project" value="UniProtKB-KW"/>
</dbReference>
<evidence type="ECO:0000256" key="11">
    <source>
        <dbReference type="ARBA" id="ARBA00022946"/>
    </source>
</evidence>
<sequence length="842" mass="93284">MGLYHTSKGLDALRGSPLVRFPPTCVGGLPSTASFYTSSWAQSHLEVTPSSEHYQKYNPNLFWNVSHRVDSASIPPNTPGPANSKAAGKTSTLSASGQTSESSEGKEPGKETKPTLWQRAKKEIVHYYHGFRLLGLEIKIASGITFRLLGGKSLTRRERKQLVRTAADLIRTVPFILFVVVPFLELLLPVYLKFFPFMLPSTFKDQSAEDAKIRQKLKAKLELARFLQETLHQTTESALANEQSPKYEEFQAFLKKVQTDGQPTDIEEIVRFSKLFEDQMTLESLEPKQLKTLCRILSLPTIGPSNLLRFQLGMRVRQLKAEDRLLAREGVDQIPSWELQSLCQDRGMRSAGLTQDRLRAQLGQWLNLSLEKNVPVTLLLFSHAISATRRAVEQFPIKEAIAQLPPAASEEVTARVLESIPPSELDVKLKLEVLRKEQANIKAARAQLKQELAEQQKTAAAAAADAKMTPKEPGTVGVEANSQSAVEGAPKKDDTEILIDQAPTLKETLKEALEGTETVHSEAISKQIPEPFVDSKAKVTTESLASTVTYEPKTEMTSPKEATPSDVEVATHDAGEPELTTEDLAHIESALAESSKKETLAKESLQDLQEEVAETAETLQKHGETMATAKPVDKKTSKAAALLEARVNRLIGEMDDMVNELGQKREALVDEIKAREVDAKQSSEPKEQSKFLDVIQADKDELVDIDELMRGLRRIKKVTGDETRWHKILDLLDQDHDGKIDLQDILSDSAKNIAENVKLTAKEVKRLLEMIDHEQLAKEIEAEDKKDKLEGKPEAPQTIPSSISRQTAGVKAVDKEDNPSPKVSSSDSGKNRGTTDDPNPTH</sequence>
<keyword evidence="15 18" id="KW-0496">Mitochondrion</keyword>
<evidence type="ECO:0000256" key="16">
    <source>
        <dbReference type="ARBA" id="ARBA00023136"/>
    </source>
</evidence>
<evidence type="ECO:0000259" key="22">
    <source>
        <dbReference type="PROSITE" id="PS50222"/>
    </source>
</evidence>
<evidence type="ECO:0000256" key="1">
    <source>
        <dbReference type="ARBA" id="ARBA00004434"/>
    </source>
</evidence>
<feature type="compositionally biased region" description="Basic and acidic residues" evidence="20">
    <location>
        <begin position="781"/>
        <end position="793"/>
    </location>
</feature>
<dbReference type="GO" id="GO:0043022">
    <property type="term" value="F:ribosome binding"/>
    <property type="evidence" value="ECO:0007669"/>
    <property type="project" value="InterPro"/>
</dbReference>
<dbReference type="PROSITE" id="PS51758">
    <property type="entry name" value="LETM1_RBD"/>
    <property type="match status" value="1"/>
</dbReference>
<evidence type="ECO:0000313" key="24">
    <source>
        <dbReference type="EMBL" id="CAL5139289.1"/>
    </source>
</evidence>
<keyword evidence="12 21" id="KW-1133">Transmembrane helix</keyword>
<dbReference type="Proteomes" id="UP001497525">
    <property type="component" value="Unassembled WGS sequence"/>
</dbReference>
<dbReference type="InterPro" id="IPR033122">
    <property type="entry name" value="LETM1-like_RBD"/>
</dbReference>
<evidence type="ECO:0000256" key="4">
    <source>
        <dbReference type="ARBA" id="ARBA00022448"/>
    </source>
</evidence>
<organism evidence="24 25">
    <name type="scientific">Calicophoron daubneyi</name>
    <name type="common">Rumen fluke</name>
    <name type="synonym">Paramphistomum daubneyi</name>
    <dbReference type="NCBI Taxonomy" id="300641"/>
    <lineage>
        <taxon>Eukaryota</taxon>
        <taxon>Metazoa</taxon>
        <taxon>Spiralia</taxon>
        <taxon>Lophotrochozoa</taxon>
        <taxon>Platyhelminthes</taxon>
        <taxon>Trematoda</taxon>
        <taxon>Digenea</taxon>
        <taxon>Plagiorchiida</taxon>
        <taxon>Pronocephalata</taxon>
        <taxon>Paramphistomoidea</taxon>
        <taxon>Paramphistomidae</taxon>
        <taxon>Calicophoron</taxon>
    </lineage>
</organism>
<keyword evidence="14" id="KW-0406">Ion transport</keyword>
<feature type="region of interest" description="Disordered" evidence="20">
    <location>
        <begin position="781"/>
        <end position="842"/>
    </location>
</feature>
<feature type="region of interest" description="Disordered" evidence="20">
    <location>
        <begin position="72"/>
        <end position="115"/>
    </location>
</feature>
<evidence type="ECO:0000313" key="25">
    <source>
        <dbReference type="Proteomes" id="UP001497525"/>
    </source>
</evidence>
<dbReference type="GO" id="GO:0005743">
    <property type="term" value="C:mitochondrial inner membrane"/>
    <property type="evidence" value="ECO:0007669"/>
    <property type="project" value="UniProtKB-SubCell"/>
</dbReference>
<dbReference type="PANTHER" id="PTHR14009">
    <property type="entry name" value="LEUCINE ZIPPER-EF-HAND CONTAINING TRANSMEMBRANE PROTEIN"/>
    <property type="match status" value="1"/>
</dbReference>
<name>A0AAV2TSR5_CALDB</name>
<evidence type="ECO:0000256" key="15">
    <source>
        <dbReference type="ARBA" id="ARBA00023128"/>
    </source>
</evidence>
<evidence type="ECO:0000256" key="13">
    <source>
        <dbReference type="ARBA" id="ARBA00023054"/>
    </source>
</evidence>
<keyword evidence="5" id="KW-0050">Antiport</keyword>
<keyword evidence="13 19" id="KW-0175">Coiled coil</keyword>
<evidence type="ECO:0000256" key="2">
    <source>
        <dbReference type="ARBA" id="ARBA00009584"/>
    </source>
</evidence>
<proteinExistence type="inferred from homology"/>
<protein>
    <recommendedName>
        <fullName evidence="3">Mitochondrial proton/calcium exchanger protein</fullName>
    </recommendedName>
    <alternativeName>
        <fullName evidence="17">Leucine zipper-EF-hand-containing transmembrane protein 1</fullName>
    </alternativeName>
</protein>
<accession>A0AAV2TSR5</accession>
<evidence type="ECO:0000256" key="10">
    <source>
        <dbReference type="ARBA" id="ARBA00022837"/>
    </source>
</evidence>
<feature type="coiled-coil region" evidence="19">
    <location>
        <begin position="591"/>
        <end position="660"/>
    </location>
</feature>
<feature type="domain" description="Letm1 RBD" evidence="23">
    <location>
        <begin position="215"/>
        <end position="429"/>
    </location>
</feature>
<dbReference type="Pfam" id="PF26561">
    <property type="entry name" value="LETM1_C"/>
    <property type="match status" value="1"/>
</dbReference>
<evidence type="ECO:0000256" key="17">
    <source>
        <dbReference type="ARBA" id="ARBA00031360"/>
    </source>
</evidence>
<dbReference type="PROSITE" id="PS00018">
    <property type="entry name" value="EF_HAND_1"/>
    <property type="match status" value="1"/>
</dbReference>
<gene>
    <name evidence="24" type="ORF">CDAUBV1_LOCUS14320</name>
</gene>
<keyword evidence="10" id="KW-0106">Calcium</keyword>
<keyword evidence="4" id="KW-0813">Transport</keyword>
<comment type="subcellular location">
    <subcellularLocation>
        <location evidence="1">Mitochondrion inner membrane</location>
        <topology evidence="1">Single-pass membrane protein</topology>
    </subcellularLocation>
</comment>
<evidence type="ECO:0000256" key="8">
    <source>
        <dbReference type="ARBA" id="ARBA00022723"/>
    </source>
</evidence>
<evidence type="ECO:0000256" key="20">
    <source>
        <dbReference type="SAM" id="MobiDB-lite"/>
    </source>
</evidence>
<feature type="compositionally biased region" description="Basic and acidic residues" evidence="20">
    <location>
        <begin position="103"/>
        <end position="113"/>
    </location>
</feature>
<feature type="transmembrane region" description="Helical" evidence="21">
    <location>
        <begin position="169"/>
        <end position="192"/>
    </location>
</feature>
<evidence type="ECO:0000256" key="6">
    <source>
        <dbReference type="ARBA" id="ARBA00022568"/>
    </source>
</evidence>
<evidence type="ECO:0000256" key="14">
    <source>
        <dbReference type="ARBA" id="ARBA00023065"/>
    </source>
</evidence>
<dbReference type="InterPro" id="IPR018247">
    <property type="entry name" value="EF_Hand_1_Ca_BS"/>
</dbReference>
<feature type="domain" description="EF-hand" evidence="22">
    <location>
        <begin position="720"/>
        <end position="755"/>
    </location>
</feature>
<keyword evidence="16 21" id="KW-0472">Membrane</keyword>
<dbReference type="SUPFAM" id="SSF47473">
    <property type="entry name" value="EF-hand"/>
    <property type="match status" value="1"/>
</dbReference>
<evidence type="ECO:0000256" key="12">
    <source>
        <dbReference type="ARBA" id="ARBA00022989"/>
    </source>
</evidence>
<keyword evidence="11" id="KW-0809">Transit peptide</keyword>
<dbReference type="EMBL" id="CAXLJL010000600">
    <property type="protein sequence ID" value="CAL5139289.1"/>
    <property type="molecule type" value="Genomic_DNA"/>
</dbReference>